<organism evidence="2 3">
    <name type="scientific">Candidatus Nomurabacteria bacterium GW2011_GWB1_47_6</name>
    <dbReference type="NCBI Taxonomy" id="1618749"/>
    <lineage>
        <taxon>Bacteria</taxon>
        <taxon>Candidatus Nomuraibacteriota</taxon>
    </lineage>
</organism>
<proteinExistence type="predicted"/>
<dbReference type="CDD" id="cd02440">
    <property type="entry name" value="AdoMet_MTases"/>
    <property type="match status" value="1"/>
</dbReference>
<comment type="caution">
    <text evidence="2">The sequence shown here is derived from an EMBL/GenBank/DDBJ whole genome shotgun (WGS) entry which is preliminary data.</text>
</comment>
<evidence type="ECO:0000259" key="1">
    <source>
        <dbReference type="Pfam" id="PF08241"/>
    </source>
</evidence>
<gene>
    <name evidence="2" type="ORF">UY01_C0029G0003</name>
</gene>
<dbReference type="SUPFAM" id="SSF53335">
    <property type="entry name" value="S-adenosyl-L-methionine-dependent methyltransferases"/>
    <property type="match status" value="1"/>
</dbReference>
<name>A0A0G1SYW2_9BACT</name>
<reference evidence="2 3" key="1">
    <citation type="journal article" date="2015" name="Nature">
        <title>rRNA introns, odd ribosomes, and small enigmatic genomes across a large radiation of phyla.</title>
        <authorList>
            <person name="Brown C.T."/>
            <person name="Hug L.A."/>
            <person name="Thomas B.C."/>
            <person name="Sharon I."/>
            <person name="Castelle C.J."/>
            <person name="Singh A."/>
            <person name="Wilkins M.J."/>
            <person name="Williams K.H."/>
            <person name="Banfield J.F."/>
        </authorList>
    </citation>
    <scope>NUCLEOTIDE SEQUENCE [LARGE SCALE GENOMIC DNA]</scope>
</reference>
<dbReference type="EMBL" id="LCOJ01000029">
    <property type="protein sequence ID" value="KKU74657.1"/>
    <property type="molecule type" value="Genomic_DNA"/>
</dbReference>
<dbReference type="GO" id="GO:0008757">
    <property type="term" value="F:S-adenosylmethionine-dependent methyltransferase activity"/>
    <property type="evidence" value="ECO:0007669"/>
    <property type="project" value="InterPro"/>
</dbReference>
<feature type="domain" description="Methyltransferase type 11" evidence="1">
    <location>
        <begin position="88"/>
        <end position="178"/>
    </location>
</feature>
<dbReference type="InterPro" id="IPR013216">
    <property type="entry name" value="Methyltransf_11"/>
</dbReference>
<sequence>MGEVFEKIINLFRRQPSSWMWVENKLVTLNEIGGKHGYPDKRKTAKGKRLLEKLDPKVLLYDEAIKENVNFIKLTCGRLRAISKGRLLDLGCGGGDYYQIFKLAKSPLSKMEYFGCEINDALIKTARIRYPKTHFIKGYAQEIDCPATYYDIVFSSGVIQYTLQDWVKVIKEISRVCSRYVIISRLPLTDKKTFYVKQTVTSIFGTEVRFFVVINKADFKKNLKKYGLEAMTTSKSKETFGVEGIKGLISSYQLLLKVNRSKDTSLPRPVAAGTNI</sequence>
<evidence type="ECO:0000313" key="2">
    <source>
        <dbReference type="EMBL" id="KKU74657.1"/>
    </source>
</evidence>
<dbReference type="Gene3D" id="3.40.50.150">
    <property type="entry name" value="Vaccinia Virus protein VP39"/>
    <property type="match status" value="1"/>
</dbReference>
<dbReference type="InterPro" id="IPR029063">
    <property type="entry name" value="SAM-dependent_MTases_sf"/>
</dbReference>
<accession>A0A0G1SYW2</accession>
<protein>
    <recommendedName>
        <fullName evidence="1">Methyltransferase type 11 domain-containing protein</fullName>
    </recommendedName>
</protein>
<dbReference type="Pfam" id="PF08241">
    <property type="entry name" value="Methyltransf_11"/>
    <property type="match status" value="1"/>
</dbReference>
<dbReference type="Proteomes" id="UP000034879">
    <property type="component" value="Unassembled WGS sequence"/>
</dbReference>
<evidence type="ECO:0000313" key="3">
    <source>
        <dbReference type="Proteomes" id="UP000034879"/>
    </source>
</evidence>
<dbReference type="AlphaFoldDB" id="A0A0G1SYW2"/>